<reference evidence="1" key="1">
    <citation type="submission" date="2020-05" db="EMBL/GenBank/DDBJ databases">
        <title>Large-scale comparative analyses of tick genomes elucidate their genetic diversity and vector capacities.</title>
        <authorList>
            <person name="Jia N."/>
            <person name="Wang J."/>
            <person name="Shi W."/>
            <person name="Du L."/>
            <person name="Sun Y."/>
            <person name="Zhan W."/>
            <person name="Jiang J."/>
            <person name="Wang Q."/>
            <person name="Zhang B."/>
            <person name="Ji P."/>
            <person name="Sakyi L.B."/>
            <person name="Cui X."/>
            <person name="Yuan T."/>
            <person name="Jiang B."/>
            <person name="Yang W."/>
            <person name="Lam T.T.-Y."/>
            <person name="Chang Q."/>
            <person name="Ding S."/>
            <person name="Wang X."/>
            <person name="Zhu J."/>
            <person name="Ruan X."/>
            <person name="Zhao L."/>
            <person name="Wei J."/>
            <person name="Que T."/>
            <person name="Du C."/>
            <person name="Cheng J."/>
            <person name="Dai P."/>
            <person name="Han X."/>
            <person name="Huang E."/>
            <person name="Gao Y."/>
            <person name="Liu J."/>
            <person name="Shao H."/>
            <person name="Ye R."/>
            <person name="Li L."/>
            <person name="Wei W."/>
            <person name="Wang X."/>
            <person name="Wang C."/>
            <person name="Yang T."/>
            <person name="Huo Q."/>
            <person name="Li W."/>
            <person name="Guo W."/>
            <person name="Chen H."/>
            <person name="Zhou L."/>
            <person name="Ni X."/>
            <person name="Tian J."/>
            <person name="Zhou Y."/>
            <person name="Sheng Y."/>
            <person name="Liu T."/>
            <person name="Pan Y."/>
            <person name="Xia L."/>
            <person name="Li J."/>
            <person name="Zhao F."/>
            <person name="Cao W."/>
        </authorList>
    </citation>
    <scope>NUCLEOTIDE SEQUENCE</scope>
    <source>
        <strain evidence="1">Hyas-2018</strain>
    </source>
</reference>
<keyword evidence="2" id="KW-1185">Reference proteome</keyword>
<evidence type="ECO:0000313" key="2">
    <source>
        <dbReference type="Proteomes" id="UP000821845"/>
    </source>
</evidence>
<dbReference type="Proteomes" id="UP000821845">
    <property type="component" value="Chromosome 1"/>
</dbReference>
<comment type="caution">
    <text evidence="1">The sequence shown here is derived from an EMBL/GenBank/DDBJ whole genome shotgun (WGS) entry which is preliminary data.</text>
</comment>
<proteinExistence type="predicted"/>
<protein>
    <submittedName>
        <fullName evidence="1">Uncharacterized protein</fullName>
    </submittedName>
</protein>
<sequence length="96" mass="10689">MRKRAAAPNFIRPRFRADRAAVDGSGAAWLTPLLLLLLHTSARELCRVPVPAWNLVRAREESPRMRSGWRTARAALSSRIQGPPLACTSPKNYTLP</sequence>
<gene>
    <name evidence="1" type="ORF">HPB50_013323</name>
</gene>
<organism evidence="1 2">
    <name type="scientific">Hyalomma asiaticum</name>
    <name type="common">Tick</name>
    <dbReference type="NCBI Taxonomy" id="266040"/>
    <lineage>
        <taxon>Eukaryota</taxon>
        <taxon>Metazoa</taxon>
        <taxon>Ecdysozoa</taxon>
        <taxon>Arthropoda</taxon>
        <taxon>Chelicerata</taxon>
        <taxon>Arachnida</taxon>
        <taxon>Acari</taxon>
        <taxon>Parasitiformes</taxon>
        <taxon>Ixodida</taxon>
        <taxon>Ixodoidea</taxon>
        <taxon>Ixodidae</taxon>
        <taxon>Hyalomminae</taxon>
        <taxon>Hyalomma</taxon>
    </lineage>
</organism>
<name>A0ACB7TJD0_HYAAI</name>
<evidence type="ECO:0000313" key="1">
    <source>
        <dbReference type="EMBL" id="KAH6946422.1"/>
    </source>
</evidence>
<accession>A0ACB7TJD0</accession>
<dbReference type="EMBL" id="CM023481">
    <property type="protein sequence ID" value="KAH6946422.1"/>
    <property type="molecule type" value="Genomic_DNA"/>
</dbReference>